<reference evidence="2" key="1">
    <citation type="journal article" date="1993" name="Mol. Microbiol.">
        <title>Use of an ordered cosmid library to deduce the genomic organization of Mycobacterium leprae.</title>
        <authorList>
            <person name="Eiglmeier K."/>
            <person name="Honore N."/>
            <person name="Woods S.A."/>
            <person name="Caudron B."/>
            <person name="Cole S.T."/>
        </authorList>
    </citation>
    <scope>NUCLEOTIDE SEQUENCE</scope>
</reference>
<dbReference type="EMBL" id="AL022118">
    <property type="protein sequence ID" value="CAA17941.1"/>
    <property type="molecule type" value="Genomic_DNA"/>
</dbReference>
<gene>
    <name evidence="2" type="primary">MLCB1913.09</name>
</gene>
<reference evidence="2" key="2">
    <citation type="submission" date="1998-03" db="EMBL/GenBank/DDBJ databases">
        <authorList>
            <person name="Murphy L."/>
            <person name="Harris D."/>
        </authorList>
    </citation>
    <scope>NUCLEOTIDE SEQUENCE</scope>
</reference>
<name>O53118_MYCLR</name>
<proteinExistence type="predicted"/>
<sequence length="118" mass="13697">MSDPRIIHKKSHGKTRQQRRKKFQRKFLPQLLGYRIDSPRPKDTAEYSLSPKMVSIATAQRFSIYLRALDTHMNNINPATVNVLDTPKHSVTNTITSNTRATTNKHPRWYPLQSLDIL</sequence>
<dbReference type="AlphaFoldDB" id="O53118"/>
<accession>O53118</accession>
<protein>
    <submittedName>
        <fullName evidence="2">Uncharacterized protein MLCB1913.09</fullName>
    </submittedName>
</protein>
<reference evidence="2" key="3">
    <citation type="submission" date="1998-03" db="EMBL/GenBank/DDBJ databases">
        <authorList>
            <person name="Parkhill J."/>
            <person name="Barrell B.G."/>
            <person name="Rajandream M.A."/>
        </authorList>
    </citation>
    <scope>NUCLEOTIDE SEQUENCE</scope>
</reference>
<feature type="region of interest" description="Disordered" evidence="1">
    <location>
        <begin position="1"/>
        <end position="24"/>
    </location>
</feature>
<evidence type="ECO:0000256" key="1">
    <source>
        <dbReference type="SAM" id="MobiDB-lite"/>
    </source>
</evidence>
<evidence type="ECO:0000313" key="2">
    <source>
        <dbReference type="EMBL" id="CAA17941.1"/>
    </source>
</evidence>
<organism evidence="2">
    <name type="scientific">Mycobacterium leprae</name>
    <dbReference type="NCBI Taxonomy" id="1769"/>
    <lineage>
        <taxon>Bacteria</taxon>
        <taxon>Bacillati</taxon>
        <taxon>Actinomycetota</taxon>
        <taxon>Actinomycetes</taxon>
        <taxon>Mycobacteriales</taxon>
        <taxon>Mycobacteriaceae</taxon>
        <taxon>Mycobacterium</taxon>
    </lineage>
</organism>
<feature type="compositionally biased region" description="Basic residues" evidence="1">
    <location>
        <begin position="7"/>
        <end position="24"/>
    </location>
</feature>